<dbReference type="PANTHER" id="PTHR34709">
    <property type="entry name" value="OS10G0396666 PROTEIN"/>
    <property type="match status" value="1"/>
</dbReference>
<dbReference type="InterPro" id="IPR032675">
    <property type="entry name" value="LRR_dom_sf"/>
</dbReference>
<keyword evidence="3" id="KW-1185">Reference proteome</keyword>
<feature type="region of interest" description="Disordered" evidence="1">
    <location>
        <begin position="1"/>
        <end position="22"/>
    </location>
</feature>
<dbReference type="PANTHER" id="PTHR34709:SF28">
    <property type="entry name" value="OS08G0272601 PROTEIN"/>
    <property type="match status" value="1"/>
</dbReference>
<reference evidence="3" key="1">
    <citation type="submission" date="2024-06" db="EMBL/GenBank/DDBJ databases">
        <authorList>
            <person name="Ryan C."/>
        </authorList>
    </citation>
    <scope>NUCLEOTIDE SEQUENCE [LARGE SCALE GENOMIC DNA]</scope>
</reference>
<reference evidence="2 3" key="2">
    <citation type="submission" date="2024-10" db="EMBL/GenBank/DDBJ databases">
        <authorList>
            <person name="Ryan C."/>
        </authorList>
    </citation>
    <scope>NUCLEOTIDE SEQUENCE [LARGE SCALE GENOMIC DNA]</scope>
</reference>
<organism evidence="2 3">
    <name type="scientific">Urochloa decumbens</name>
    <dbReference type="NCBI Taxonomy" id="240449"/>
    <lineage>
        <taxon>Eukaryota</taxon>
        <taxon>Viridiplantae</taxon>
        <taxon>Streptophyta</taxon>
        <taxon>Embryophyta</taxon>
        <taxon>Tracheophyta</taxon>
        <taxon>Spermatophyta</taxon>
        <taxon>Magnoliopsida</taxon>
        <taxon>Liliopsida</taxon>
        <taxon>Poales</taxon>
        <taxon>Poaceae</taxon>
        <taxon>PACMAD clade</taxon>
        <taxon>Panicoideae</taxon>
        <taxon>Panicodae</taxon>
        <taxon>Paniceae</taxon>
        <taxon>Melinidinae</taxon>
        <taxon>Urochloa</taxon>
    </lineage>
</organism>
<dbReference type="SUPFAM" id="SSF52047">
    <property type="entry name" value="RNI-like"/>
    <property type="match status" value="1"/>
</dbReference>
<evidence type="ECO:0000313" key="2">
    <source>
        <dbReference type="EMBL" id="CAL4919791.1"/>
    </source>
</evidence>
<accession>A0ABC8X363</accession>
<dbReference type="InterPro" id="IPR036047">
    <property type="entry name" value="F-box-like_dom_sf"/>
</dbReference>
<dbReference type="Gene3D" id="3.80.10.10">
    <property type="entry name" value="Ribonuclease Inhibitor"/>
    <property type="match status" value="1"/>
</dbReference>
<feature type="region of interest" description="Disordered" evidence="1">
    <location>
        <begin position="166"/>
        <end position="188"/>
    </location>
</feature>
<gene>
    <name evidence="2" type="ORF">URODEC1_LOCUS20025</name>
</gene>
<proteinExistence type="predicted"/>
<dbReference type="EMBL" id="OZ075123">
    <property type="protein sequence ID" value="CAL4919791.1"/>
    <property type="molecule type" value="Genomic_DNA"/>
</dbReference>
<evidence type="ECO:0000313" key="3">
    <source>
        <dbReference type="Proteomes" id="UP001497457"/>
    </source>
</evidence>
<name>A0ABC8X363_9POAL</name>
<feature type="compositionally biased region" description="Basic and acidic residues" evidence="1">
    <location>
        <begin position="178"/>
        <end position="188"/>
    </location>
</feature>
<dbReference type="InterPro" id="IPR055312">
    <property type="entry name" value="FBL15-like"/>
</dbReference>
<protein>
    <submittedName>
        <fullName evidence="2">Uncharacterized protein</fullName>
    </submittedName>
</protein>
<sequence length="536" mass="60072">MESRKEDGVDEVTTQPTEPSPPAAADLLSGLCDDVLVHILGLARHARDAVRTGALSRRWRGLWRRAPALRFASRCWFKCGGSPHGFIAFVDDTLALHAVRSGDGGVLEQLVICLNMFDDACRNQQLVPPSIGAAERWILYAARHGVKSFHFNLSLPDDKVEVHVHDHEGENDDEDHEHDEVNGDDDVGRKRTPVLALNELPSSAKLEAMYLDLNFAWVRLPPTVVFASLKDLTLECTKVSGDNVLLLARLVSSACCPSLRKLSMCFITLSQQQNLLLEASVLTELSLDVMDGMRSLELKTPSLRVLRIEDCEHLQSLATSAPSLKKLHIKNCERLVSLMASAPMLEKLSCVKNRSLIIDRHFPSVSRLKLDLYSHGYAYDDDSNYGSIKLLQRHSSASCLSIDLHASMREGQDIDIIKGSMPQLGHVRSLKVYVCRTENQDLHCVVNCVASLLTAFTHLRFLRLDLFHFNIEEMLRFGSVSKSRFMYNPVLKLKKSICDHWKSHEISLIHLTEVEFSRVPVTGCALGFLQYIFPLS</sequence>
<dbReference type="AlphaFoldDB" id="A0ABC8X363"/>
<dbReference type="Proteomes" id="UP001497457">
    <property type="component" value="Chromosome 13rd"/>
</dbReference>
<dbReference type="SUPFAM" id="SSF81383">
    <property type="entry name" value="F-box domain"/>
    <property type="match status" value="1"/>
</dbReference>
<evidence type="ECO:0000256" key="1">
    <source>
        <dbReference type="SAM" id="MobiDB-lite"/>
    </source>
</evidence>